<accession>A0A0F9HLH1</accession>
<proteinExistence type="predicted"/>
<comment type="caution">
    <text evidence="1">The sequence shown here is derived from an EMBL/GenBank/DDBJ whole genome shotgun (WGS) entry which is preliminary data.</text>
</comment>
<gene>
    <name evidence="1" type="ORF">LCGC14_2049200</name>
</gene>
<dbReference type="EMBL" id="LAZR01024186">
    <property type="protein sequence ID" value="KKL76007.1"/>
    <property type="molecule type" value="Genomic_DNA"/>
</dbReference>
<organism evidence="1">
    <name type="scientific">marine sediment metagenome</name>
    <dbReference type="NCBI Taxonomy" id="412755"/>
    <lineage>
        <taxon>unclassified sequences</taxon>
        <taxon>metagenomes</taxon>
        <taxon>ecological metagenomes</taxon>
    </lineage>
</organism>
<name>A0A0F9HLH1_9ZZZZ</name>
<sequence>MKLKCEGCALDCIVELDTSRPQDIKYCVIDGNEEEWEEDLECF</sequence>
<evidence type="ECO:0000313" key="1">
    <source>
        <dbReference type="EMBL" id="KKL76007.1"/>
    </source>
</evidence>
<reference evidence="1" key="1">
    <citation type="journal article" date="2015" name="Nature">
        <title>Complex archaea that bridge the gap between prokaryotes and eukaryotes.</title>
        <authorList>
            <person name="Spang A."/>
            <person name="Saw J.H."/>
            <person name="Jorgensen S.L."/>
            <person name="Zaremba-Niedzwiedzka K."/>
            <person name="Martijn J."/>
            <person name="Lind A.E."/>
            <person name="van Eijk R."/>
            <person name="Schleper C."/>
            <person name="Guy L."/>
            <person name="Ettema T.J."/>
        </authorList>
    </citation>
    <scope>NUCLEOTIDE SEQUENCE</scope>
</reference>
<protein>
    <submittedName>
        <fullName evidence="1">Uncharacterized protein</fullName>
    </submittedName>
</protein>
<dbReference type="AlphaFoldDB" id="A0A0F9HLH1"/>